<evidence type="ECO:0000313" key="3">
    <source>
        <dbReference type="EMBL" id="UXX41882.1"/>
    </source>
</evidence>
<evidence type="ECO:0000259" key="1">
    <source>
        <dbReference type="Pfam" id="PF04838"/>
    </source>
</evidence>
<sequence>MSFNNGPIVVDNHPSILHLFKIFKDFRNTNNYEGLVQYLTTNYPQNVKNRTFNFTNTGHTFHMLYAFIPSPSNKERKQIRLDCIEKLLNNTKNDFKLYEDLMKINTNNQNKCPCLMIAARLNDNIMYNESLKCKNFDSKPGKLKKEPIDAILFKYSINWKNSLNKKKCLPGVDKNVTTCSKKRSNTNVQNTTPIVIDETKIKSSTIVLTNICGQTVQQCAHVFTTQDCQLRAGDEMVSFIKYCIKCGCV</sequence>
<protein>
    <submittedName>
        <fullName evidence="3">Lef-5</fullName>
    </submittedName>
</protein>
<dbReference type="EMBL" id="ON803509">
    <property type="protein sequence ID" value="UXX41882.1"/>
    <property type="molecule type" value="Genomic_DNA"/>
</dbReference>
<name>A0A977TNZ0_9BBAC</name>
<dbReference type="InterPro" id="IPR006923">
    <property type="entry name" value="Baculo_LEF5_N"/>
</dbReference>
<accession>A0A977TNZ0</accession>
<evidence type="ECO:0000313" key="4">
    <source>
        <dbReference type="Proteomes" id="UP001265762"/>
    </source>
</evidence>
<dbReference type="GO" id="GO:0006355">
    <property type="term" value="P:regulation of DNA-templated transcription"/>
    <property type="evidence" value="ECO:0007669"/>
    <property type="project" value="InterPro"/>
</dbReference>
<feature type="domain" description="Baculoviridae late expression factor 5 N-terminal" evidence="1">
    <location>
        <begin position="18"/>
        <end position="167"/>
    </location>
</feature>
<organism evidence="3 4">
    <name type="scientific">Psilogramma increta granulovirus</name>
    <dbReference type="NCBI Taxonomy" id="2953508"/>
    <lineage>
        <taxon>Viruses</taxon>
        <taxon>Viruses incertae sedis</taxon>
        <taxon>Naldaviricetes</taxon>
        <taxon>Lefavirales</taxon>
        <taxon>Baculoviridae</taxon>
        <taxon>Betabaculovirus</taxon>
        <taxon>Betabaculovirus psincretae</taxon>
    </lineage>
</organism>
<evidence type="ECO:0000259" key="2">
    <source>
        <dbReference type="Pfam" id="PF11792"/>
    </source>
</evidence>
<dbReference type="Pfam" id="PF11792">
    <property type="entry name" value="Baculo_LEF5_C"/>
    <property type="match status" value="1"/>
</dbReference>
<proteinExistence type="predicted"/>
<feature type="domain" description="Baculoviridae late expression factor 5 C-terminal" evidence="2">
    <location>
        <begin position="209"/>
        <end position="248"/>
    </location>
</feature>
<dbReference type="InterPro" id="IPR021758">
    <property type="entry name" value="Baculo_LEF5_C"/>
</dbReference>
<keyword evidence="4" id="KW-1185">Reference proteome</keyword>
<dbReference type="Pfam" id="PF04838">
    <property type="entry name" value="Baculo_LEF5"/>
    <property type="match status" value="1"/>
</dbReference>
<reference evidence="3" key="1">
    <citation type="journal article" date="2022" name="Virus Res.">
        <title>Genome analysis of Psilogramma increta granulovirus and its intrapopulation diversity.</title>
        <authorList>
            <person name="Zhang H."/>
            <person name="Li L."/>
            <person name="Chen B."/>
            <person name="Zuo Y."/>
            <person name="Wu W."/>
            <person name="Yuan M."/>
            <person name="Yang K."/>
        </authorList>
    </citation>
    <scope>NUCLEOTIDE SEQUENCE</scope>
    <source>
        <strain evidence="3">GZ</strain>
    </source>
</reference>
<dbReference type="Proteomes" id="UP001265762">
    <property type="component" value="Segment"/>
</dbReference>